<evidence type="ECO:0000256" key="2">
    <source>
        <dbReference type="ARBA" id="ARBA00022857"/>
    </source>
</evidence>
<dbReference type="AlphaFoldDB" id="A0A8H7D8A0"/>
<feature type="domain" description="NADP-dependent oxidoreductase" evidence="4">
    <location>
        <begin position="55"/>
        <end position="132"/>
    </location>
</feature>
<dbReference type="PRINTS" id="PR00069">
    <property type="entry name" value="ALDKETRDTASE"/>
</dbReference>
<dbReference type="GO" id="GO:0016616">
    <property type="term" value="F:oxidoreductase activity, acting on the CH-OH group of donors, NAD or NADP as acceptor"/>
    <property type="evidence" value="ECO:0007669"/>
    <property type="project" value="UniProtKB-ARBA"/>
</dbReference>
<dbReference type="SUPFAM" id="SSF51430">
    <property type="entry name" value="NAD(P)-linked oxidoreductase"/>
    <property type="match status" value="1"/>
</dbReference>
<dbReference type="PANTHER" id="PTHR43827">
    <property type="entry name" value="2,5-DIKETO-D-GLUCONIC ACID REDUCTASE"/>
    <property type="match status" value="1"/>
</dbReference>
<dbReference type="PROSITE" id="PS00062">
    <property type="entry name" value="ALDOKETO_REDUCTASE_2"/>
    <property type="match status" value="1"/>
</dbReference>
<organism evidence="5 6">
    <name type="scientific">Mycena venus</name>
    <dbReference type="NCBI Taxonomy" id="2733690"/>
    <lineage>
        <taxon>Eukaryota</taxon>
        <taxon>Fungi</taxon>
        <taxon>Dikarya</taxon>
        <taxon>Basidiomycota</taxon>
        <taxon>Agaricomycotina</taxon>
        <taxon>Agaricomycetes</taxon>
        <taxon>Agaricomycetidae</taxon>
        <taxon>Agaricales</taxon>
        <taxon>Marasmiineae</taxon>
        <taxon>Mycenaceae</taxon>
        <taxon>Mycena</taxon>
    </lineage>
</organism>
<evidence type="ECO:0000256" key="1">
    <source>
        <dbReference type="ARBA" id="ARBA00007905"/>
    </source>
</evidence>
<comment type="similarity">
    <text evidence="1">Belongs to the aldo/keto reductase family.</text>
</comment>
<dbReference type="OrthoDB" id="416253at2759"/>
<dbReference type="Pfam" id="PF00248">
    <property type="entry name" value="Aldo_ket_red"/>
    <property type="match status" value="2"/>
</dbReference>
<reference evidence="5" key="1">
    <citation type="submission" date="2020-05" db="EMBL/GenBank/DDBJ databases">
        <title>Mycena genomes resolve the evolution of fungal bioluminescence.</title>
        <authorList>
            <person name="Tsai I.J."/>
        </authorList>
    </citation>
    <scope>NUCLEOTIDE SEQUENCE</scope>
    <source>
        <strain evidence="5">CCC161011</strain>
    </source>
</reference>
<keyword evidence="3" id="KW-0560">Oxidoreductase</keyword>
<dbReference type="Proteomes" id="UP000620124">
    <property type="component" value="Unassembled WGS sequence"/>
</dbReference>
<dbReference type="InterPro" id="IPR018170">
    <property type="entry name" value="Aldo/ket_reductase_CS"/>
</dbReference>
<evidence type="ECO:0000313" key="6">
    <source>
        <dbReference type="Proteomes" id="UP000620124"/>
    </source>
</evidence>
<dbReference type="EMBL" id="JACAZI010000004">
    <property type="protein sequence ID" value="KAF7362533.1"/>
    <property type="molecule type" value="Genomic_DNA"/>
</dbReference>
<sequence length="340" mass="37823">MDSEPASSPCRLRTLCQKVRYSVWVWHSLSYHGLSSTTMPWETHELDDGYKIPGLAFGTWKLGTGDGPIDQVNQAISVGFSHIDTAQLYRNETEAGIAIRDSEHAREDIFITTKYSRTNGLDIQTSIRNSLKYATGSVEMEEIQSLGMTRSIGVSNFNVEQLEILLTSAKVKPAVNQVGGSMHGLPILFKDLKILLHPYVYAQQLPILEYAAKHQIVTEAYSVLIPITSRPGGPLDAPLLKIADKHGVTMDQVLLAWTKAKGAVVVTYAYSLPQKMKPTQVYLAQAQKSRAWKDTSAQVISYSVKTILRRSTQQAPKDLHHRSQNCGTNGISDIFLFEKF</sequence>
<keyword evidence="2" id="KW-0521">NADP</keyword>
<proteinExistence type="inferred from homology"/>
<evidence type="ECO:0000313" key="5">
    <source>
        <dbReference type="EMBL" id="KAF7362533.1"/>
    </source>
</evidence>
<dbReference type="Gene3D" id="3.20.20.100">
    <property type="entry name" value="NADP-dependent oxidoreductase domain"/>
    <property type="match status" value="2"/>
</dbReference>
<comment type="caution">
    <text evidence="5">The sequence shown here is derived from an EMBL/GenBank/DDBJ whole genome shotgun (WGS) entry which is preliminary data.</text>
</comment>
<evidence type="ECO:0000256" key="3">
    <source>
        <dbReference type="ARBA" id="ARBA00023002"/>
    </source>
</evidence>
<name>A0A8H7D8A0_9AGAR</name>
<evidence type="ECO:0000259" key="4">
    <source>
        <dbReference type="Pfam" id="PF00248"/>
    </source>
</evidence>
<gene>
    <name evidence="5" type="ORF">MVEN_00601300</name>
</gene>
<dbReference type="PANTHER" id="PTHR43827:SF3">
    <property type="entry name" value="NADP-DEPENDENT OXIDOREDUCTASE DOMAIN-CONTAINING PROTEIN"/>
    <property type="match status" value="1"/>
</dbReference>
<dbReference type="InterPro" id="IPR036812">
    <property type="entry name" value="NAD(P)_OxRdtase_dom_sf"/>
</dbReference>
<protein>
    <submittedName>
        <fullName evidence="5">NADPH-dependent conjugated polyketone reductase C1</fullName>
    </submittedName>
</protein>
<feature type="domain" description="NADP-dependent oxidoreductase" evidence="4">
    <location>
        <begin position="138"/>
        <end position="266"/>
    </location>
</feature>
<dbReference type="InterPro" id="IPR020471">
    <property type="entry name" value="AKR"/>
</dbReference>
<keyword evidence="6" id="KW-1185">Reference proteome</keyword>
<accession>A0A8H7D8A0</accession>
<dbReference type="InterPro" id="IPR023210">
    <property type="entry name" value="NADP_OxRdtase_dom"/>
</dbReference>